<dbReference type="InterPro" id="IPR025380">
    <property type="entry name" value="DUF4369"/>
</dbReference>
<sequence>MKKLVLLAIILITIACEKEEKGYSISGIAQGFNDGVIVYVNSINQSNRPIIIDSTTIKDEKFKISLPVVEDNDFNYITFKDTPGKKNIPGNVLFLAENNPIKMTVYKDSLRSSLVKGGPENDLFSKYIKTMTQYAKEKQEVSREYQIASKSQEKEKLTDLMNKQLELTEKEKTFRTEIAEKNPNSLISVIALTDLLSLKAVPVKKVKEIYTSLEDTLKTTRLGKNLEQLISTSVGKIDIGSVVDDFSAPTPEGTMLSLKESMGKITIIDFWASWCKPCRAENPNVVRIYNKYHDKGLNIIGVSLDKTKEKWITAIENDKLNWNHISNLQSWQEPIAKSFGVRSIPATFIIDENGNVIAKNLRGPALESRIAELLSEKTL</sequence>
<dbReference type="PANTHER" id="PTHR42852:SF6">
    <property type="entry name" value="THIOL:DISULFIDE INTERCHANGE PROTEIN DSBE"/>
    <property type="match status" value="1"/>
</dbReference>
<name>A0ABP6UQR2_9FLAO</name>
<keyword evidence="7" id="KW-1185">Reference proteome</keyword>
<dbReference type="InterPro" id="IPR050553">
    <property type="entry name" value="Thioredoxin_ResA/DsbE_sf"/>
</dbReference>
<protein>
    <submittedName>
        <fullName evidence="6">TlpA disulfide reductase family protein</fullName>
    </submittedName>
</protein>
<dbReference type="Gene3D" id="3.40.30.10">
    <property type="entry name" value="Glutaredoxin"/>
    <property type="match status" value="1"/>
</dbReference>
<evidence type="ECO:0000256" key="4">
    <source>
        <dbReference type="ARBA" id="ARBA00023284"/>
    </source>
</evidence>
<evidence type="ECO:0000259" key="5">
    <source>
        <dbReference type="PROSITE" id="PS51352"/>
    </source>
</evidence>
<evidence type="ECO:0000313" key="6">
    <source>
        <dbReference type="EMBL" id="GAA3518397.1"/>
    </source>
</evidence>
<dbReference type="InterPro" id="IPR013766">
    <property type="entry name" value="Thioredoxin_domain"/>
</dbReference>
<organism evidence="6 7">
    <name type="scientific">Aquimarina addita</name>
    <dbReference type="NCBI Taxonomy" id="870485"/>
    <lineage>
        <taxon>Bacteria</taxon>
        <taxon>Pseudomonadati</taxon>
        <taxon>Bacteroidota</taxon>
        <taxon>Flavobacteriia</taxon>
        <taxon>Flavobacteriales</taxon>
        <taxon>Flavobacteriaceae</taxon>
        <taxon>Aquimarina</taxon>
    </lineage>
</organism>
<dbReference type="Pfam" id="PF00578">
    <property type="entry name" value="AhpC-TSA"/>
    <property type="match status" value="1"/>
</dbReference>
<dbReference type="PROSITE" id="PS51257">
    <property type="entry name" value="PROKAR_LIPOPROTEIN"/>
    <property type="match status" value="1"/>
</dbReference>
<dbReference type="PROSITE" id="PS51352">
    <property type="entry name" value="THIOREDOXIN_2"/>
    <property type="match status" value="1"/>
</dbReference>
<evidence type="ECO:0000256" key="1">
    <source>
        <dbReference type="ARBA" id="ARBA00004196"/>
    </source>
</evidence>
<proteinExistence type="predicted"/>
<dbReference type="InterPro" id="IPR036249">
    <property type="entry name" value="Thioredoxin-like_sf"/>
</dbReference>
<feature type="domain" description="Thioredoxin" evidence="5">
    <location>
        <begin position="237"/>
        <end position="379"/>
    </location>
</feature>
<dbReference type="Pfam" id="PF14289">
    <property type="entry name" value="DUF4369"/>
    <property type="match status" value="1"/>
</dbReference>
<comment type="subcellular location">
    <subcellularLocation>
        <location evidence="1">Cell envelope</location>
    </subcellularLocation>
</comment>
<accession>A0ABP6UQR2</accession>
<reference evidence="7" key="1">
    <citation type="journal article" date="2019" name="Int. J. Syst. Evol. Microbiol.">
        <title>The Global Catalogue of Microorganisms (GCM) 10K type strain sequencing project: providing services to taxonomists for standard genome sequencing and annotation.</title>
        <authorList>
            <consortium name="The Broad Institute Genomics Platform"/>
            <consortium name="The Broad Institute Genome Sequencing Center for Infectious Disease"/>
            <person name="Wu L."/>
            <person name="Ma J."/>
        </authorList>
    </citation>
    <scope>NUCLEOTIDE SEQUENCE [LARGE SCALE GENOMIC DNA]</scope>
    <source>
        <strain evidence="7">JCM 17106</strain>
    </source>
</reference>
<dbReference type="CDD" id="cd02966">
    <property type="entry name" value="TlpA_like_family"/>
    <property type="match status" value="1"/>
</dbReference>
<evidence type="ECO:0000313" key="7">
    <source>
        <dbReference type="Proteomes" id="UP001500459"/>
    </source>
</evidence>
<evidence type="ECO:0000256" key="2">
    <source>
        <dbReference type="ARBA" id="ARBA00022748"/>
    </source>
</evidence>
<dbReference type="PANTHER" id="PTHR42852">
    <property type="entry name" value="THIOL:DISULFIDE INTERCHANGE PROTEIN DSBE"/>
    <property type="match status" value="1"/>
</dbReference>
<gene>
    <name evidence="6" type="ORF">GCM10022393_35650</name>
</gene>
<keyword evidence="4" id="KW-0676">Redox-active center</keyword>
<dbReference type="EMBL" id="BAABCW010000019">
    <property type="protein sequence ID" value="GAA3518397.1"/>
    <property type="molecule type" value="Genomic_DNA"/>
</dbReference>
<comment type="caution">
    <text evidence="6">The sequence shown here is derived from an EMBL/GenBank/DDBJ whole genome shotgun (WGS) entry which is preliminary data.</text>
</comment>
<keyword evidence="2" id="KW-0201">Cytochrome c-type biogenesis</keyword>
<keyword evidence="3" id="KW-1015">Disulfide bond</keyword>
<dbReference type="SUPFAM" id="SSF52833">
    <property type="entry name" value="Thioredoxin-like"/>
    <property type="match status" value="1"/>
</dbReference>
<dbReference type="Proteomes" id="UP001500459">
    <property type="component" value="Unassembled WGS sequence"/>
</dbReference>
<evidence type="ECO:0000256" key="3">
    <source>
        <dbReference type="ARBA" id="ARBA00023157"/>
    </source>
</evidence>
<dbReference type="InterPro" id="IPR000866">
    <property type="entry name" value="AhpC/TSA"/>
</dbReference>
<dbReference type="RefSeq" id="WP_344929755.1">
    <property type="nucleotide sequence ID" value="NZ_BAABCW010000019.1"/>
</dbReference>